<dbReference type="AlphaFoldDB" id="A0A6A6NM50"/>
<feature type="domain" description="Wings apart-like protein C-terminal" evidence="3">
    <location>
        <begin position="366"/>
        <end position="714"/>
    </location>
</feature>
<dbReference type="InterPro" id="IPR011989">
    <property type="entry name" value="ARM-like"/>
</dbReference>
<organism evidence="4 5">
    <name type="scientific">Lineolata rhizophorae</name>
    <dbReference type="NCBI Taxonomy" id="578093"/>
    <lineage>
        <taxon>Eukaryota</taxon>
        <taxon>Fungi</taxon>
        <taxon>Dikarya</taxon>
        <taxon>Ascomycota</taxon>
        <taxon>Pezizomycotina</taxon>
        <taxon>Dothideomycetes</taxon>
        <taxon>Dothideomycetes incertae sedis</taxon>
        <taxon>Lineolatales</taxon>
        <taxon>Lineolataceae</taxon>
        <taxon>Lineolata</taxon>
    </lineage>
</organism>
<sequence length="765" mass="82959">MSTTSARKRKREDGVVEVVITKPPSSNPKQSHVPEETRAAGRGKLKSVPKVKRPAQAISKPVGQTMVQKKESLDMLTKAKKPRQTYGRAGSEGLKTPKATFSPGVLPAMLGSDSDKMDDAFDRSPSPPPSARPVSRKSVDNAVYDTLPSTPPRPSSESANPLPGSTAPEQNGVKARLQNGTGTTYSPSALPIRRLRISDPLGPKSPGITKVRSDLVVRDKARKVRLIDTLIQDAPNEDSEMNDSFDVPMDDGTNRVETNSFSAISSQSSQDQSQKASQEGTPRTKRTTMAAIPGKDATLTNVGPRITYAKQRSYLEEETLEKALLLDGPVPPVNGLGGGPDQGAKAASQSQSLFSQDEDLEDSQGQIRSVHELRAAGGNKRFIDEVDAVMEDMESKGAGSLSRRRSAIMELCSKLEDEKFAKRFLDHAFDRRICKSLTGTTDEILGFAAAVVIILLIQADAPALCIQGMYETGLLDVLLAMLDVDKHITRVAKERRVNMSKMAQSSLAEFADMVKDFVDWDVDDPPDMSPRNVALKAIDALLMKLRHFGNKQPLFDDTMVSKLLEIIRKTMNVDTAPAAAQFSQMHILSILELASVASIPEDSETLWSSSTLRSITSILPALLVPDPDPVTGLAPEPDASIETTISRLTVNLTNNNPTACKLFSDSAVVQAFLRSMRRKFAAIDAAEDEDERAETVDRLILATGAMINLAECEDNARKAALDDDGTLLGDLIASFLEGRKKAEKVRLAHISNLQSLPPPFAPSRC</sequence>
<gene>
    <name evidence="4" type="ORF">BDY21DRAFT_359617</name>
</gene>
<protein>
    <submittedName>
        <fullName evidence="4">Wings apart-like protein regulation of heterochromatin-domain-containing protein</fullName>
    </submittedName>
</protein>
<dbReference type="Gene3D" id="1.25.10.10">
    <property type="entry name" value="Leucine-rich Repeat Variant"/>
    <property type="match status" value="1"/>
</dbReference>
<feature type="region of interest" description="Disordered" evidence="2">
    <location>
        <begin position="1"/>
        <end position="206"/>
    </location>
</feature>
<evidence type="ECO:0000256" key="2">
    <source>
        <dbReference type="SAM" id="MobiDB-lite"/>
    </source>
</evidence>
<accession>A0A6A6NM50</accession>
<evidence type="ECO:0000259" key="3">
    <source>
        <dbReference type="Pfam" id="PF07814"/>
    </source>
</evidence>
<name>A0A6A6NM50_9PEZI</name>
<dbReference type="Pfam" id="PF07814">
    <property type="entry name" value="WAPL"/>
    <property type="match status" value="1"/>
</dbReference>
<evidence type="ECO:0000313" key="4">
    <source>
        <dbReference type="EMBL" id="KAF2452313.1"/>
    </source>
</evidence>
<dbReference type="InterPro" id="IPR022771">
    <property type="entry name" value="WAPL_C"/>
</dbReference>
<evidence type="ECO:0000313" key="5">
    <source>
        <dbReference type="Proteomes" id="UP000799766"/>
    </source>
</evidence>
<dbReference type="OrthoDB" id="78088at2759"/>
<dbReference type="InterPro" id="IPR039874">
    <property type="entry name" value="WAPL"/>
</dbReference>
<proteinExistence type="inferred from homology"/>
<feature type="compositionally biased region" description="Polar residues" evidence="2">
    <location>
        <begin position="178"/>
        <end position="187"/>
    </location>
</feature>
<feature type="compositionally biased region" description="Basic residues" evidence="2">
    <location>
        <begin position="41"/>
        <end position="53"/>
    </location>
</feature>
<comment type="similarity">
    <text evidence="1">Belongs to the WAPL family.</text>
</comment>
<feature type="region of interest" description="Disordered" evidence="2">
    <location>
        <begin position="235"/>
        <end position="291"/>
    </location>
</feature>
<feature type="compositionally biased region" description="Basic and acidic residues" evidence="2">
    <location>
        <begin position="113"/>
        <end position="122"/>
    </location>
</feature>
<dbReference type="PANTHER" id="PTHR22100:SF13">
    <property type="entry name" value="WINGS APART-LIKE PROTEIN HOMOLOG"/>
    <property type="match status" value="1"/>
</dbReference>
<feature type="compositionally biased region" description="Low complexity" evidence="2">
    <location>
        <begin position="260"/>
        <end position="278"/>
    </location>
</feature>
<dbReference type="EMBL" id="MU001712">
    <property type="protein sequence ID" value="KAF2452313.1"/>
    <property type="molecule type" value="Genomic_DNA"/>
</dbReference>
<dbReference type="Proteomes" id="UP000799766">
    <property type="component" value="Unassembled WGS sequence"/>
</dbReference>
<reference evidence="4" key="1">
    <citation type="journal article" date="2020" name="Stud. Mycol.">
        <title>101 Dothideomycetes genomes: a test case for predicting lifestyles and emergence of pathogens.</title>
        <authorList>
            <person name="Haridas S."/>
            <person name="Albert R."/>
            <person name="Binder M."/>
            <person name="Bloem J."/>
            <person name="Labutti K."/>
            <person name="Salamov A."/>
            <person name="Andreopoulos B."/>
            <person name="Baker S."/>
            <person name="Barry K."/>
            <person name="Bills G."/>
            <person name="Bluhm B."/>
            <person name="Cannon C."/>
            <person name="Castanera R."/>
            <person name="Culley D."/>
            <person name="Daum C."/>
            <person name="Ezra D."/>
            <person name="Gonzalez J."/>
            <person name="Henrissat B."/>
            <person name="Kuo A."/>
            <person name="Liang C."/>
            <person name="Lipzen A."/>
            <person name="Lutzoni F."/>
            <person name="Magnuson J."/>
            <person name="Mondo S."/>
            <person name="Nolan M."/>
            <person name="Ohm R."/>
            <person name="Pangilinan J."/>
            <person name="Park H.-J."/>
            <person name="Ramirez L."/>
            <person name="Alfaro M."/>
            <person name="Sun H."/>
            <person name="Tritt A."/>
            <person name="Yoshinaga Y."/>
            <person name="Zwiers L.-H."/>
            <person name="Turgeon B."/>
            <person name="Goodwin S."/>
            <person name="Spatafora J."/>
            <person name="Crous P."/>
            <person name="Grigoriev I."/>
        </authorList>
    </citation>
    <scope>NUCLEOTIDE SEQUENCE</scope>
    <source>
        <strain evidence="4">ATCC 16933</strain>
    </source>
</reference>
<feature type="region of interest" description="Disordered" evidence="2">
    <location>
        <begin position="331"/>
        <end position="365"/>
    </location>
</feature>
<dbReference type="PANTHER" id="PTHR22100">
    <property type="entry name" value="WINGS APART-LIKE PROTEIN HOMOLOG"/>
    <property type="match status" value="1"/>
</dbReference>
<keyword evidence="5" id="KW-1185">Reference proteome</keyword>
<feature type="compositionally biased region" description="Basic residues" evidence="2">
    <location>
        <begin position="1"/>
        <end position="10"/>
    </location>
</feature>
<evidence type="ECO:0000256" key="1">
    <source>
        <dbReference type="ARBA" id="ARBA00006854"/>
    </source>
</evidence>